<keyword evidence="8" id="KW-1185">Reference proteome</keyword>
<keyword evidence="3" id="KW-0762">Sugar transport</keyword>
<dbReference type="GO" id="GO:0015144">
    <property type="term" value="F:carbohydrate transmembrane transporter activity"/>
    <property type="evidence" value="ECO:0007669"/>
    <property type="project" value="InterPro"/>
</dbReference>
<evidence type="ECO:0000256" key="1">
    <source>
        <dbReference type="ARBA" id="ARBA00008520"/>
    </source>
</evidence>
<dbReference type="RefSeq" id="WP_152199951.1">
    <property type="nucleotide sequence ID" value="NZ_VUKF01000002.1"/>
</dbReference>
<dbReference type="GO" id="GO:0042956">
    <property type="term" value="P:maltodextrin transmembrane transport"/>
    <property type="evidence" value="ECO:0007669"/>
    <property type="project" value="TreeGrafter"/>
</dbReference>
<dbReference type="Proteomes" id="UP000451860">
    <property type="component" value="Unassembled WGS sequence"/>
</dbReference>
<comment type="similarity">
    <text evidence="1">Belongs to the bacterial solute-binding protein 1 family.</text>
</comment>
<dbReference type="AlphaFoldDB" id="A0A7J5UL87"/>
<dbReference type="InterPro" id="IPR006060">
    <property type="entry name" value="Maltose/Cyclodextrin-bd"/>
</dbReference>
<gene>
    <name evidence="7" type="ORF">GB883_16315</name>
</gene>
<dbReference type="Pfam" id="PF13416">
    <property type="entry name" value="SBP_bac_8"/>
    <property type="match status" value="1"/>
</dbReference>
<reference evidence="7 8" key="1">
    <citation type="submission" date="2019-10" db="EMBL/GenBank/DDBJ databases">
        <title>Georgenia wutianyii sp. nov. and Georgenia yuyongxinii sp. nov. isolated from plateau pika (Ochotona curzoniae) in the Qinghai-Tibet plateau of China.</title>
        <authorList>
            <person name="Tian Z."/>
        </authorList>
    </citation>
    <scope>NUCLEOTIDE SEQUENCE [LARGE SCALE GENOMIC DNA]</scope>
    <source>
        <strain evidence="7 8">DSM 21501</strain>
    </source>
</reference>
<dbReference type="PANTHER" id="PTHR30061">
    <property type="entry name" value="MALTOSE-BINDING PERIPLASMIC PROTEIN"/>
    <property type="match status" value="1"/>
</dbReference>
<evidence type="ECO:0000313" key="8">
    <source>
        <dbReference type="Proteomes" id="UP000451860"/>
    </source>
</evidence>
<dbReference type="GO" id="GO:0055052">
    <property type="term" value="C:ATP-binding cassette (ABC) transporter complex, substrate-binding subunit-containing"/>
    <property type="evidence" value="ECO:0007669"/>
    <property type="project" value="TreeGrafter"/>
</dbReference>
<dbReference type="InterPro" id="IPR006059">
    <property type="entry name" value="SBP"/>
</dbReference>
<dbReference type="EMBL" id="WHJE01000100">
    <property type="protein sequence ID" value="KAE8763031.1"/>
    <property type="molecule type" value="Genomic_DNA"/>
</dbReference>
<comment type="caution">
    <text evidence="7">The sequence shown here is derived from an EMBL/GenBank/DDBJ whole genome shotgun (WGS) entry which is preliminary data.</text>
</comment>
<sequence>MRRSITLVAAVGATLALAACSGGSTDDSSASPAAEETSAAADGGSLTIWVDETRQPAVEAAAAKFEEETGASVETVLKNFDDIRADFNAQVPTGKGPDITVGAHDWLGELTANGVAAPIELGDKAAEFEPVAVEAFSKDGQVYGLPYAVENIALIRNTALAAEAPATWDDAVAAGKAAGTTYPILLQMGEEGDPYTMYPLQTSFGAPVFTQNDDGTYKPELALGGEAGNAFAQFLAAQGAAGVLDPAITYDIAVEAFAKGESPFIVGGPWMIASFKDLDLAIDPIPSAGGQPAQPFVGVAGFYVNAQSDNSLLANDFLVNYMATEEAQLALYEAGDRPPALIAAADAASENPVTAGFRDVGADALPMPSIPEMGSVWEFWGVTEAAIVSGAQEPVAAWEKMVADIQGALGA</sequence>
<evidence type="ECO:0000256" key="4">
    <source>
        <dbReference type="ARBA" id="ARBA00022729"/>
    </source>
</evidence>
<dbReference type="PRINTS" id="PR00181">
    <property type="entry name" value="MALTOSEBP"/>
</dbReference>
<dbReference type="SUPFAM" id="SSF53850">
    <property type="entry name" value="Periplasmic binding protein-like II"/>
    <property type="match status" value="1"/>
</dbReference>
<dbReference type="GO" id="GO:0015768">
    <property type="term" value="P:maltose transport"/>
    <property type="evidence" value="ECO:0007669"/>
    <property type="project" value="TreeGrafter"/>
</dbReference>
<evidence type="ECO:0000256" key="5">
    <source>
        <dbReference type="SAM" id="MobiDB-lite"/>
    </source>
</evidence>
<evidence type="ECO:0000256" key="6">
    <source>
        <dbReference type="SAM" id="SignalP"/>
    </source>
</evidence>
<accession>A0A7J5UL87</accession>
<feature type="region of interest" description="Disordered" evidence="5">
    <location>
        <begin position="22"/>
        <end position="44"/>
    </location>
</feature>
<dbReference type="Gene3D" id="3.40.190.10">
    <property type="entry name" value="Periplasmic binding protein-like II"/>
    <property type="match status" value="2"/>
</dbReference>
<keyword evidence="2" id="KW-0813">Transport</keyword>
<protein>
    <submittedName>
        <fullName evidence="7">Extracellular solute-binding protein</fullName>
    </submittedName>
</protein>
<dbReference type="GO" id="GO:1901982">
    <property type="term" value="F:maltose binding"/>
    <property type="evidence" value="ECO:0007669"/>
    <property type="project" value="TreeGrafter"/>
</dbReference>
<dbReference type="PROSITE" id="PS51257">
    <property type="entry name" value="PROKAR_LIPOPROTEIN"/>
    <property type="match status" value="1"/>
</dbReference>
<name>A0A7J5UL87_9MICO</name>
<evidence type="ECO:0000256" key="2">
    <source>
        <dbReference type="ARBA" id="ARBA00022448"/>
    </source>
</evidence>
<evidence type="ECO:0000256" key="3">
    <source>
        <dbReference type="ARBA" id="ARBA00022597"/>
    </source>
</evidence>
<feature type="signal peptide" evidence="6">
    <location>
        <begin position="1"/>
        <end position="18"/>
    </location>
</feature>
<feature type="chain" id="PRO_5029449149" evidence="6">
    <location>
        <begin position="19"/>
        <end position="411"/>
    </location>
</feature>
<proteinExistence type="inferred from homology"/>
<organism evidence="7 8">
    <name type="scientific">Georgenia thermotolerans</name>
    <dbReference type="NCBI Taxonomy" id="527326"/>
    <lineage>
        <taxon>Bacteria</taxon>
        <taxon>Bacillati</taxon>
        <taxon>Actinomycetota</taxon>
        <taxon>Actinomycetes</taxon>
        <taxon>Micrococcales</taxon>
        <taxon>Bogoriellaceae</taxon>
        <taxon>Georgenia</taxon>
    </lineage>
</organism>
<evidence type="ECO:0000313" key="7">
    <source>
        <dbReference type="EMBL" id="KAE8763031.1"/>
    </source>
</evidence>
<keyword evidence="4 6" id="KW-0732">Signal</keyword>
<dbReference type="OrthoDB" id="9766758at2"/>
<dbReference type="PANTHER" id="PTHR30061:SF50">
    <property type="entry name" value="MALTOSE_MALTODEXTRIN-BINDING PERIPLASMIC PROTEIN"/>
    <property type="match status" value="1"/>
</dbReference>